<name>A0A0P6VZL6_9HYPH</name>
<dbReference type="PANTHER" id="PTHR45266:SF3">
    <property type="entry name" value="OXALOACETATE DECARBOXYLASE ALPHA CHAIN"/>
    <property type="match status" value="1"/>
</dbReference>
<dbReference type="EMBL" id="LJYW01000001">
    <property type="protein sequence ID" value="KPL51195.1"/>
    <property type="molecule type" value="Genomic_DNA"/>
</dbReference>
<organism evidence="3 4">
    <name type="scientific">Prosthecodimorpha hirschii</name>
    <dbReference type="NCBI Taxonomy" id="665126"/>
    <lineage>
        <taxon>Bacteria</taxon>
        <taxon>Pseudomonadati</taxon>
        <taxon>Pseudomonadota</taxon>
        <taxon>Alphaproteobacteria</taxon>
        <taxon>Hyphomicrobiales</taxon>
        <taxon>Ancalomicrobiaceae</taxon>
        <taxon>Prosthecodimorpha</taxon>
    </lineage>
</organism>
<dbReference type="InterPro" id="IPR000089">
    <property type="entry name" value="Biotin_lipoyl"/>
</dbReference>
<evidence type="ECO:0000256" key="1">
    <source>
        <dbReference type="ARBA" id="ARBA00023267"/>
    </source>
</evidence>
<dbReference type="PANTHER" id="PTHR45266">
    <property type="entry name" value="OXALOACETATE DECARBOXYLASE ALPHA CHAIN"/>
    <property type="match status" value="1"/>
</dbReference>
<evidence type="ECO:0000313" key="3">
    <source>
        <dbReference type="EMBL" id="KPL51195.1"/>
    </source>
</evidence>
<dbReference type="AlphaFoldDB" id="A0A0P6VZL6"/>
<dbReference type="Gene3D" id="2.40.50.100">
    <property type="match status" value="1"/>
</dbReference>
<evidence type="ECO:0000313" key="4">
    <source>
        <dbReference type="Proteomes" id="UP000048984"/>
    </source>
</evidence>
<dbReference type="Pfam" id="PF00364">
    <property type="entry name" value="Biotin_lipoyl"/>
    <property type="match status" value="1"/>
</dbReference>
<gene>
    <name evidence="3" type="ORF">ABB55_02310</name>
</gene>
<reference evidence="3 4" key="2">
    <citation type="submission" date="2015-10" db="EMBL/GenBank/DDBJ databases">
        <title>Draft Genome Sequence of Prosthecomicrobium hirschii ATCC 27832.</title>
        <authorList>
            <person name="Daniel J."/>
            <person name="Givan S.A."/>
            <person name="Brun Y.V."/>
            <person name="Brown P.J."/>
        </authorList>
    </citation>
    <scope>NUCLEOTIDE SEQUENCE [LARGE SCALE GENOMIC DNA]</scope>
    <source>
        <strain evidence="3 4">16</strain>
    </source>
</reference>
<evidence type="ECO:0000259" key="2">
    <source>
        <dbReference type="PROSITE" id="PS50968"/>
    </source>
</evidence>
<accession>A0A0P6VZL6</accession>
<proteinExistence type="predicted"/>
<dbReference type="RefSeq" id="WP_054357358.1">
    <property type="nucleotide sequence ID" value="NZ_LJYW01000001.1"/>
</dbReference>
<keyword evidence="4" id="KW-1185">Reference proteome</keyword>
<dbReference type="Proteomes" id="UP000048984">
    <property type="component" value="Unassembled WGS sequence"/>
</dbReference>
<feature type="domain" description="Lipoyl-binding" evidence="2">
    <location>
        <begin position="83"/>
        <end position="162"/>
    </location>
</feature>
<protein>
    <recommendedName>
        <fullName evidence="2">Lipoyl-binding domain-containing protein</fullName>
    </recommendedName>
</protein>
<sequence>MTFKIMIDGQVHGVAILARRPHLIVEIGGHRYRVEDLCDGRSGPQSLRIDGQPVAFTRAPGAGGGVDVRLDGRTYEARPFDPAAEAAASGAGSDRVRAPMPGAVVVVHKQAGDAVRRGEAIITIESMKLQMALAAPRDGLLAEVAVREGDVFDKDAVLARLQPAAEER</sequence>
<dbReference type="CDD" id="cd06850">
    <property type="entry name" value="biotinyl_domain"/>
    <property type="match status" value="1"/>
</dbReference>
<dbReference type="SUPFAM" id="SSF51230">
    <property type="entry name" value="Single hybrid motif"/>
    <property type="match status" value="1"/>
</dbReference>
<comment type="caution">
    <text evidence="3">The sequence shown here is derived from an EMBL/GenBank/DDBJ whole genome shotgun (WGS) entry which is preliminary data.</text>
</comment>
<dbReference type="InterPro" id="IPR050709">
    <property type="entry name" value="Biotin_Carboxyl_Carrier/Decarb"/>
</dbReference>
<dbReference type="InterPro" id="IPR011053">
    <property type="entry name" value="Single_hybrid_motif"/>
</dbReference>
<dbReference type="STRING" id="665126.ABB55_02310"/>
<dbReference type="PROSITE" id="PS50968">
    <property type="entry name" value="BIOTINYL_LIPOYL"/>
    <property type="match status" value="1"/>
</dbReference>
<reference evidence="3 4" key="1">
    <citation type="submission" date="2015-09" db="EMBL/GenBank/DDBJ databases">
        <authorList>
            <person name="Jackson K.R."/>
            <person name="Lunt B.L."/>
            <person name="Fisher J.N.B."/>
            <person name="Gardner A.V."/>
            <person name="Bailey M.E."/>
            <person name="Deus L.M."/>
            <person name="Earl A.S."/>
            <person name="Gibby P.D."/>
            <person name="Hartmann K.A."/>
            <person name="Liu J.E."/>
            <person name="Manci A.M."/>
            <person name="Nielsen D.A."/>
            <person name="Solomon M.B."/>
            <person name="Breakwell D.P."/>
            <person name="Burnett S.H."/>
            <person name="Grose J.H."/>
        </authorList>
    </citation>
    <scope>NUCLEOTIDE SEQUENCE [LARGE SCALE GENOMIC DNA]</scope>
    <source>
        <strain evidence="3 4">16</strain>
    </source>
</reference>
<keyword evidence="1" id="KW-0092">Biotin</keyword>